<dbReference type="GO" id="GO:0046872">
    <property type="term" value="F:metal ion binding"/>
    <property type="evidence" value="ECO:0007669"/>
    <property type="project" value="InterPro"/>
</dbReference>
<sequence>MMSLEFTHTTLPPRVLFGSGRGAEHLEAEVQRLSAQRIMVIAGQQELEMARQIAARIDVAMWHDEVVMHVPVEVAERARAAAQEHGIDLLVSVGGGSTTGLAKAIALTSGIPIVAVPTTYAGSEATDVWGLTENARKTTGVDRRVLPQTVIYDAQLTVSMPAELSVASGLNALAHCIDALWAPRADPINAALAGEAIRALGQGLPAVAADGEDVDGRDRTLYGAYLAAVSFASAGSAMHHKICHVLGGTFDLPHAPTHATLLPYVLAFNMSHAPEAADRIAAAFGSSTALEGLQQLRRVLDAPQRLSDLGFTAEGIPEAVEIALAANPADNPRPVTQENLSELLTAALNGDDPHTLVSATGATEGDPS</sequence>
<keyword evidence="2" id="KW-0560">Oxidoreductase</keyword>
<comment type="caution">
    <text evidence="6">The sequence shown here is derived from an EMBL/GenBank/DDBJ whole genome shotgun (WGS) entry which is preliminary data.</text>
</comment>
<dbReference type="AlphaFoldDB" id="M2YAE7"/>
<dbReference type="GO" id="GO:0004022">
    <property type="term" value="F:alcohol dehydrogenase (NAD+) activity"/>
    <property type="evidence" value="ECO:0007669"/>
    <property type="project" value="TreeGrafter"/>
</dbReference>
<feature type="domain" description="Alcohol dehydrogenase iron-type/glycerol dehydrogenase GldA" evidence="4">
    <location>
        <begin position="12"/>
        <end position="153"/>
    </location>
</feature>
<dbReference type="GO" id="GO:0018506">
    <property type="term" value="F:maleylacetate reductase activity"/>
    <property type="evidence" value="ECO:0007669"/>
    <property type="project" value="InterPro"/>
</dbReference>
<protein>
    <submittedName>
        <fullName evidence="6">Alcohol dehydrogenase</fullName>
    </submittedName>
</protein>
<dbReference type="Gene3D" id="3.40.50.1970">
    <property type="match status" value="1"/>
</dbReference>
<accession>M2YAE7</accession>
<dbReference type="EMBL" id="ANHZ02000028">
    <property type="protein sequence ID" value="EME35619.1"/>
    <property type="molecule type" value="Genomic_DNA"/>
</dbReference>
<dbReference type="InterPro" id="IPR039697">
    <property type="entry name" value="Alcohol_dehydrogenase_Fe"/>
</dbReference>
<organism evidence="6 7">
    <name type="scientific">Kocuria palustris PEL</name>
    <dbReference type="NCBI Taxonomy" id="1236550"/>
    <lineage>
        <taxon>Bacteria</taxon>
        <taxon>Bacillati</taxon>
        <taxon>Actinomycetota</taxon>
        <taxon>Actinomycetes</taxon>
        <taxon>Micrococcales</taxon>
        <taxon>Micrococcaceae</taxon>
        <taxon>Kocuria</taxon>
    </lineage>
</organism>
<dbReference type="Pfam" id="PF25137">
    <property type="entry name" value="ADH_Fe_C"/>
    <property type="match status" value="1"/>
</dbReference>
<keyword evidence="3" id="KW-0520">NAD</keyword>
<dbReference type="PANTHER" id="PTHR11496:SF102">
    <property type="entry name" value="ALCOHOL DEHYDROGENASE 4"/>
    <property type="match status" value="1"/>
</dbReference>
<keyword evidence="7" id="KW-1185">Reference proteome</keyword>
<dbReference type="InterPro" id="IPR056798">
    <property type="entry name" value="ADH_Fe_C"/>
</dbReference>
<dbReference type="STRING" id="71999.KPaMU14_06550"/>
<dbReference type="SUPFAM" id="SSF56796">
    <property type="entry name" value="Dehydroquinate synthase-like"/>
    <property type="match status" value="1"/>
</dbReference>
<evidence type="ECO:0000259" key="4">
    <source>
        <dbReference type="Pfam" id="PF00465"/>
    </source>
</evidence>
<evidence type="ECO:0000256" key="3">
    <source>
        <dbReference type="ARBA" id="ARBA00023027"/>
    </source>
</evidence>
<proteinExistence type="inferred from homology"/>
<comment type="similarity">
    <text evidence="1">Belongs to the iron-containing alcohol dehydrogenase family.</text>
</comment>
<dbReference type="Gene3D" id="1.20.1090.10">
    <property type="entry name" value="Dehydroquinate synthase-like - alpha domain"/>
    <property type="match status" value="1"/>
</dbReference>
<evidence type="ECO:0000313" key="6">
    <source>
        <dbReference type="EMBL" id="EME35619.1"/>
    </source>
</evidence>
<dbReference type="InterPro" id="IPR034786">
    <property type="entry name" value="MAR"/>
</dbReference>
<reference evidence="6 7" key="1">
    <citation type="journal article" date="2014" name="Genome Announc.">
        <title>Draft Genome Sequence of Kocuria palustris PEL.</title>
        <authorList>
            <person name="Sharma G."/>
            <person name="Khatri I."/>
            <person name="Subramanian S."/>
        </authorList>
    </citation>
    <scope>NUCLEOTIDE SEQUENCE [LARGE SCALE GENOMIC DNA]</scope>
    <source>
        <strain evidence="6 7">PEL</strain>
    </source>
</reference>
<dbReference type="CDD" id="cd08177">
    <property type="entry name" value="MAR"/>
    <property type="match status" value="1"/>
</dbReference>
<gene>
    <name evidence="6" type="ORF">C884_01506</name>
</gene>
<dbReference type="InterPro" id="IPR001670">
    <property type="entry name" value="ADH_Fe/GldA"/>
</dbReference>
<feature type="domain" description="Fe-containing alcohol dehydrogenase-like C-terminal" evidence="5">
    <location>
        <begin position="166"/>
        <end position="347"/>
    </location>
</feature>
<dbReference type="Proteomes" id="UP000009877">
    <property type="component" value="Unassembled WGS sequence"/>
</dbReference>
<name>M2YAE7_9MICC</name>
<dbReference type="Pfam" id="PF00465">
    <property type="entry name" value="Fe-ADH"/>
    <property type="match status" value="1"/>
</dbReference>
<dbReference type="PANTHER" id="PTHR11496">
    <property type="entry name" value="ALCOHOL DEHYDROGENASE"/>
    <property type="match status" value="1"/>
</dbReference>
<evidence type="ECO:0000256" key="1">
    <source>
        <dbReference type="ARBA" id="ARBA00007358"/>
    </source>
</evidence>
<evidence type="ECO:0000259" key="5">
    <source>
        <dbReference type="Pfam" id="PF25137"/>
    </source>
</evidence>
<evidence type="ECO:0000313" key="7">
    <source>
        <dbReference type="Proteomes" id="UP000009877"/>
    </source>
</evidence>
<evidence type="ECO:0000256" key="2">
    <source>
        <dbReference type="ARBA" id="ARBA00023002"/>
    </source>
</evidence>